<sequence length="239" mass="27853">MLRFLYVIIMNLFRAPYMISRMRYEADHPNKYSIEQRYKLDQRAIRIMCNTGKIHTVCYGKENLPEEGGYIMYPNHQGKFDALAIIFCHDAPCSIVMDIRKSKSILVREFLDLLEGKRLDKTNVRQAMTIIREVANEVKEGRRYILFPEGGYEFNTKNRVADFKPGSFKSATMSKAPIVPVTIIDSYKVFNSLSMKPVTVQVHFLKPILYDEYQGMKTPEIAKLVKTRIEEVITEFCRL</sequence>
<gene>
    <name evidence="4" type="ORF">C823_00487</name>
</gene>
<name>N2BJZ3_9FIRM</name>
<dbReference type="PANTHER" id="PTHR10434:SF66">
    <property type="entry name" value="PHOSPHOLIPID_GLYCEROL ACYLTRANSFERASE DOMAIN-CONTAINING PROTEIN"/>
    <property type="match status" value="1"/>
</dbReference>
<accession>N2BJZ3</accession>
<dbReference type="OrthoDB" id="9803035at2"/>
<dbReference type="GO" id="GO:0003841">
    <property type="term" value="F:1-acylglycerol-3-phosphate O-acyltransferase activity"/>
    <property type="evidence" value="ECO:0007669"/>
    <property type="project" value="TreeGrafter"/>
</dbReference>
<dbReference type="Pfam" id="PF01553">
    <property type="entry name" value="Acyltransferase"/>
    <property type="match status" value="1"/>
</dbReference>
<dbReference type="STRING" id="1235802.C823_00487"/>
<evidence type="ECO:0000259" key="3">
    <source>
        <dbReference type="SMART" id="SM00563"/>
    </source>
</evidence>
<evidence type="ECO:0000256" key="1">
    <source>
        <dbReference type="ARBA" id="ARBA00022679"/>
    </source>
</evidence>
<dbReference type="PATRIC" id="fig|1235802.3.peg.511"/>
<keyword evidence="5" id="KW-1185">Reference proteome</keyword>
<dbReference type="InterPro" id="IPR002123">
    <property type="entry name" value="Plipid/glycerol_acylTrfase"/>
</dbReference>
<protein>
    <submittedName>
        <fullName evidence="4">1-acylglycerol-3-phosphate O-acyltransferase</fullName>
    </submittedName>
</protein>
<feature type="domain" description="Phospholipid/glycerol acyltransferase" evidence="3">
    <location>
        <begin position="70"/>
        <end position="186"/>
    </location>
</feature>
<comment type="caution">
    <text evidence="4">The sequence shown here is derived from an EMBL/GenBank/DDBJ whole genome shotgun (WGS) entry which is preliminary data.</text>
</comment>
<dbReference type="SMART" id="SM00563">
    <property type="entry name" value="PlsC"/>
    <property type="match status" value="1"/>
</dbReference>
<dbReference type="PANTHER" id="PTHR10434">
    <property type="entry name" value="1-ACYL-SN-GLYCEROL-3-PHOSPHATE ACYLTRANSFERASE"/>
    <property type="match status" value="1"/>
</dbReference>
<dbReference type="SUPFAM" id="SSF69593">
    <property type="entry name" value="Glycerol-3-phosphate (1)-acyltransferase"/>
    <property type="match status" value="1"/>
</dbReference>
<organism evidence="4 5">
    <name type="scientific">Eubacterium plexicaudatum ASF492</name>
    <dbReference type="NCBI Taxonomy" id="1235802"/>
    <lineage>
        <taxon>Bacteria</taxon>
        <taxon>Bacillati</taxon>
        <taxon>Bacillota</taxon>
        <taxon>Clostridia</taxon>
        <taxon>Eubacteriales</taxon>
        <taxon>Eubacteriaceae</taxon>
        <taxon>Eubacterium</taxon>
    </lineage>
</organism>
<dbReference type="GO" id="GO:0006654">
    <property type="term" value="P:phosphatidic acid biosynthetic process"/>
    <property type="evidence" value="ECO:0007669"/>
    <property type="project" value="TreeGrafter"/>
</dbReference>
<evidence type="ECO:0000256" key="2">
    <source>
        <dbReference type="ARBA" id="ARBA00023315"/>
    </source>
</evidence>
<dbReference type="HOGENOM" id="CLU_027938_6_1_9"/>
<dbReference type="eggNOG" id="COG0204">
    <property type="taxonomic scope" value="Bacteria"/>
</dbReference>
<dbReference type="AlphaFoldDB" id="N2BJZ3"/>
<dbReference type="CDD" id="cd07989">
    <property type="entry name" value="LPLAT_AGPAT-like"/>
    <property type="match status" value="1"/>
</dbReference>
<keyword evidence="1 4" id="KW-0808">Transferase</keyword>
<proteinExistence type="predicted"/>
<dbReference type="EMBL" id="AQFT01000014">
    <property type="protein sequence ID" value="EMZ37144.1"/>
    <property type="molecule type" value="Genomic_DNA"/>
</dbReference>
<evidence type="ECO:0000313" key="5">
    <source>
        <dbReference type="Proteomes" id="UP000012589"/>
    </source>
</evidence>
<evidence type="ECO:0000313" key="4">
    <source>
        <dbReference type="EMBL" id="EMZ37144.1"/>
    </source>
</evidence>
<dbReference type="Proteomes" id="UP000012589">
    <property type="component" value="Unassembled WGS sequence"/>
</dbReference>
<keyword evidence="2 4" id="KW-0012">Acyltransferase</keyword>
<reference evidence="4 5" key="1">
    <citation type="journal article" date="2014" name="Genome Announc.">
        <title>Draft genome sequences of the altered schaedler flora, a defined bacterial community from gnotobiotic mice.</title>
        <authorList>
            <person name="Wannemuehler M.J."/>
            <person name="Overstreet A.M."/>
            <person name="Ward D.V."/>
            <person name="Phillips G.J."/>
        </authorList>
    </citation>
    <scope>NUCLEOTIDE SEQUENCE [LARGE SCALE GENOMIC DNA]</scope>
    <source>
        <strain evidence="4 5">ASF492</strain>
    </source>
</reference>